<dbReference type="InterPro" id="IPR051209">
    <property type="entry name" value="FAD-bind_Monooxygenase_sf"/>
</dbReference>
<dbReference type="SUPFAM" id="SSF51905">
    <property type="entry name" value="FAD/NAD(P)-binding domain"/>
    <property type="match status" value="2"/>
</dbReference>
<dbReference type="Proteomes" id="UP000076532">
    <property type="component" value="Unassembled WGS sequence"/>
</dbReference>
<dbReference type="AlphaFoldDB" id="A0A166W850"/>
<dbReference type="GO" id="GO:0050660">
    <property type="term" value="F:flavin adenine dinucleotide binding"/>
    <property type="evidence" value="ECO:0007669"/>
    <property type="project" value="InterPro"/>
</dbReference>
<dbReference type="PANTHER" id="PTHR42877">
    <property type="entry name" value="L-ORNITHINE N(5)-MONOOXYGENASE-RELATED"/>
    <property type="match status" value="1"/>
</dbReference>
<name>A0A166W850_9AGAM</name>
<dbReference type="GO" id="GO:0004499">
    <property type="term" value="F:N,N-dimethylaniline monooxygenase activity"/>
    <property type="evidence" value="ECO:0007669"/>
    <property type="project" value="InterPro"/>
</dbReference>
<proteinExistence type="inferred from homology"/>
<keyword evidence="3" id="KW-0274">FAD</keyword>
<comment type="similarity">
    <text evidence="1">Belongs to the FAD-binding monooxygenase family.</text>
</comment>
<organism evidence="5 6">
    <name type="scientific">Athelia psychrophila</name>
    <dbReference type="NCBI Taxonomy" id="1759441"/>
    <lineage>
        <taxon>Eukaryota</taxon>
        <taxon>Fungi</taxon>
        <taxon>Dikarya</taxon>
        <taxon>Basidiomycota</taxon>
        <taxon>Agaricomycotina</taxon>
        <taxon>Agaricomycetes</taxon>
        <taxon>Agaricomycetidae</taxon>
        <taxon>Atheliales</taxon>
        <taxon>Atheliaceae</taxon>
        <taxon>Athelia</taxon>
    </lineage>
</organism>
<dbReference type="STRING" id="436010.A0A166W850"/>
<reference evidence="5 6" key="1">
    <citation type="journal article" date="2016" name="Mol. Biol. Evol.">
        <title>Comparative Genomics of Early-Diverging Mushroom-Forming Fungi Provides Insights into the Origins of Lignocellulose Decay Capabilities.</title>
        <authorList>
            <person name="Nagy L.G."/>
            <person name="Riley R."/>
            <person name="Tritt A."/>
            <person name="Adam C."/>
            <person name="Daum C."/>
            <person name="Floudas D."/>
            <person name="Sun H."/>
            <person name="Yadav J.S."/>
            <person name="Pangilinan J."/>
            <person name="Larsson K.H."/>
            <person name="Matsuura K."/>
            <person name="Barry K."/>
            <person name="Labutti K."/>
            <person name="Kuo R."/>
            <person name="Ohm R.A."/>
            <person name="Bhattacharya S.S."/>
            <person name="Shirouzu T."/>
            <person name="Yoshinaga Y."/>
            <person name="Martin F.M."/>
            <person name="Grigoriev I.V."/>
            <person name="Hibbett D.S."/>
        </authorList>
    </citation>
    <scope>NUCLEOTIDE SEQUENCE [LARGE SCALE GENOMIC DNA]</scope>
    <source>
        <strain evidence="5 6">CBS 109695</strain>
    </source>
</reference>
<dbReference type="InterPro" id="IPR036188">
    <property type="entry name" value="FAD/NAD-bd_sf"/>
</dbReference>
<protein>
    <submittedName>
        <fullName evidence="5">FAD/NAD(P)-binding domain-containing protein</fullName>
    </submittedName>
</protein>
<accession>A0A166W850</accession>
<dbReference type="OrthoDB" id="74360at2759"/>
<dbReference type="GO" id="GO:0050661">
    <property type="term" value="F:NADP binding"/>
    <property type="evidence" value="ECO:0007669"/>
    <property type="project" value="InterPro"/>
</dbReference>
<dbReference type="Pfam" id="PF00743">
    <property type="entry name" value="FMO-like"/>
    <property type="match status" value="1"/>
</dbReference>
<keyword evidence="4" id="KW-0560">Oxidoreductase</keyword>
<evidence type="ECO:0000313" key="6">
    <source>
        <dbReference type="Proteomes" id="UP000076532"/>
    </source>
</evidence>
<evidence type="ECO:0000256" key="4">
    <source>
        <dbReference type="ARBA" id="ARBA00023002"/>
    </source>
</evidence>
<keyword evidence="2" id="KW-0285">Flavoprotein</keyword>
<evidence type="ECO:0000313" key="5">
    <source>
        <dbReference type="EMBL" id="KZP33482.1"/>
    </source>
</evidence>
<dbReference type="EMBL" id="KV417482">
    <property type="protein sequence ID" value="KZP33482.1"/>
    <property type="molecule type" value="Genomic_DNA"/>
</dbReference>
<evidence type="ECO:0000256" key="1">
    <source>
        <dbReference type="ARBA" id="ARBA00010139"/>
    </source>
</evidence>
<sequence length="503" mass="55823">MATQLPRTRVIVIGGGFSGLATGAQLKKQLGLDDYVIYERSPDYGGTWWANRYPGCGVDVPSIFYSLSFAPNPDFAQLFPQQAEILAYIRSVARKFGVDRKITLNTSWDGGVWSEETSTWSVRLSNVLTGETFVQECDVLITAVGGLVNPNPCTIPGLASFAGPVMHTAQWDPAVPIEGKNVVVLGNGCSGSQLVPAIAPIAQNIFQFARSPQFYFPRANPTIHPAVKWAFRWVPGLMLAVRWLLFHILERSFGQFYTTPRGDRQRAKEKALSDAYVEKTAPRAYWGLLKPRYKVGCKRKVYDPGYLASLHRENVHLTDDAVVQIGEREVVTASGKRYPADVIVLANGFVTGDLNINIIGRGGATTKTHWAKHGGVEAYKTTALSDFPNFFIVFGPNAASGHTSVLFSIETTIDLIIRLARPVLARHPSASAVCVKPEYEKAYSEEVQGALRDRVWADCKSFYRDATGWNFAVYPWSSYTMWWQARFPDMNAWAYTKSPAKTE</sequence>
<gene>
    <name evidence="5" type="ORF">FIBSPDRAFT_773174</name>
</gene>
<keyword evidence="6" id="KW-1185">Reference proteome</keyword>
<evidence type="ECO:0000256" key="2">
    <source>
        <dbReference type="ARBA" id="ARBA00022630"/>
    </source>
</evidence>
<dbReference type="PANTHER" id="PTHR42877:SF5">
    <property type="entry name" value="L-ORNITHINE N(5)-MONOOXYGENASE-RELATED"/>
    <property type="match status" value="1"/>
</dbReference>
<dbReference type="Gene3D" id="3.50.50.60">
    <property type="entry name" value="FAD/NAD(P)-binding domain"/>
    <property type="match status" value="3"/>
</dbReference>
<evidence type="ECO:0000256" key="3">
    <source>
        <dbReference type="ARBA" id="ARBA00022827"/>
    </source>
</evidence>
<dbReference type="InterPro" id="IPR020946">
    <property type="entry name" value="Flavin_mOase-like"/>
</dbReference>